<dbReference type="Pfam" id="PF05666">
    <property type="entry name" value="YcgJ"/>
    <property type="match status" value="1"/>
</dbReference>
<feature type="signal peptide" evidence="1">
    <location>
        <begin position="1"/>
        <end position="21"/>
    </location>
</feature>
<dbReference type="AlphaFoldDB" id="A0AAW8J7N4"/>
<protein>
    <submittedName>
        <fullName evidence="2">YcgJ family protein</fullName>
    </submittedName>
</protein>
<dbReference type="InterPro" id="IPR008617">
    <property type="entry name" value="Uncharacterised_YcgJ"/>
</dbReference>
<comment type="caution">
    <text evidence="2">The sequence shown here is derived from an EMBL/GenBank/DDBJ whole genome shotgun (WGS) entry which is preliminary data.</text>
</comment>
<evidence type="ECO:0000313" key="3">
    <source>
        <dbReference type="Proteomes" id="UP001243844"/>
    </source>
</evidence>
<keyword evidence="1" id="KW-0732">Signal</keyword>
<evidence type="ECO:0000256" key="1">
    <source>
        <dbReference type="SAM" id="SignalP"/>
    </source>
</evidence>
<evidence type="ECO:0000313" key="2">
    <source>
        <dbReference type="EMBL" id="MDQ8935186.1"/>
    </source>
</evidence>
<reference evidence="2" key="1">
    <citation type="submission" date="2023-08" db="EMBL/GenBank/DDBJ databases">
        <title>Emergence of clinically-relevant ST2 carbapenem-resistant Acinetobacter baumannii strains in hospital sewages in Zhejiang, East of China.</title>
        <authorList>
            <person name="Kaichao C."/>
            <person name="Zhang R."/>
        </authorList>
    </citation>
    <scope>NUCLEOTIDE SEQUENCE</scope>
    <source>
        <strain evidence="2">M-RB-37</strain>
    </source>
</reference>
<accession>A0AAW8J7N4</accession>
<dbReference type="EMBL" id="JAVIDL010000007">
    <property type="protein sequence ID" value="MDQ8935186.1"/>
    <property type="molecule type" value="Genomic_DNA"/>
</dbReference>
<proteinExistence type="predicted"/>
<gene>
    <name evidence="2" type="ORF">RFH47_05535</name>
</gene>
<dbReference type="Proteomes" id="UP001243844">
    <property type="component" value="Unassembled WGS sequence"/>
</dbReference>
<organism evidence="2 3">
    <name type="scientific">Acinetobacter rudis</name>
    <dbReference type="NCBI Taxonomy" id="632955"/>
    <lineage>
        <taxon>Bacteria</taxon>
        <taxon>Pseudomonadati</taxon>
        <taxon>Pseudomonadota</taxon>
        <taxon>Gammaproteobacteria</taxon>
        <taxon>Moraxellales</taxon>
        <taxon>Moraxellaceae</taxon>
        <taxon>Acinetobacter</taxon>
    </lineage>
</organism>
<name>A0AAW8J7N4_9GAMM</name>
<sequence length="116" mass="12833">MKTIPLMFTCVALLCSANSFAKTTPLKSPTAGVVCDQYICADKKGVSKTLTSKYLGKKQANKAFSQGEFDTTQFTFANGVFCDTKTQLCHVDRYFEANNQRSAIDPKTTKLLFPKK</sequence>
<dbReference type="RefSeq" id="WP_308980897.1">
    <property type="nucleotide sequence ID" value="NZ_JAVIDL010000007.1"/>
</dbReference>
<feature type="chain" id="PRO_5043499593" evidence="1">
    <location>
        <begin position="22"/>
        <end position="116"/>
    </location>
</feature>